<dbReference type="Proteomes" id="UP000000560">
    <property type="component" value="Chromosome VI"/>
</dbReference>
<dbReference type="KEGG" id="ani:ANIA_03377"/>
<gene>
    <name evidence="4" type="ORF">ANIA_03377</name>
</gene>
<dbReference type="InterPro" id="IPR013320">
    <property type="entry name" value="ConA-like_dom_sf"/>
</dbReference>
<name>Q5B7V3_EMENI</name>
<evidence type="ECO:0000256" key="3">
    <source>
        <dbReference type="SAM" id="SignalP"/>
    </source>
</evidence>
<dbReference type="CDD" id="cd13426">
    <property type="entry name" value="Peptidase_G1"/>
    <property type="match status" value="1"/>
</dbReference>
<evidence type="ECO:0000313" key="4">
    <source>
        <dbReference type="EMBL" id="CBF82829.1"/>
    </source>
</evidence>
<feature type="active site" description="Proton acceptor" evidence="1">
    <location>
        <position position="213"/>
    </location>
</feature>
<keyword evidence="5" id="KW-1185">Reference proteome</keyword>
<dbReference type="HOGENOM" id="CLU_066466_0_1_1"/>
<dbReference type="eggNOG" id="ENOG502RJF6">
    <property type="taxonomic scope" value="Eukaryota"/>
</dbReference>
<dbReference type="OrthoDB" id="2862635at2759"/>
<dbReference type="AlphaFoldDB" id="Q5B7V3"/>
<accession>C8VHP6</accession>
<dbReference type="InterPro" id="IPR000250">
    <property type="entry name" value="Peptidase_G1"/>
</dbReference>
<evidence type="ECO:0000313" key="5">
    <source>
        <dbReference type="Proteomes" id="UP000000560"/>
    </source>
</evidence>
<dbReference type="SUPFAM" id="SSF49899">
    <property type="entry name" value="Concanavalin A-like lectins/glucanases"/>
    <property type="match status" value="1"/>
</dbReference>
<feature type="region of interest" description="Disordered" evidence="2">
    <location>
        <begin position="37"/>
        <end position="56"/>
    </location>
</feature>
<dbReference type="GO" id="GO:0006508">
    <property type="term" value="P:proteolysis"/>
    <property type="evidence" value="ECO:0000318"/>
    <property type="project" value="GO_Central"/>
</dbReference>
<dbReference type="Pfam" id="PF01828">
    <property type="entry name" value="Peptidase_A4"/>
    <property type="match status" value="1"/>
</dbReference>
<dbReference type="EMBL" id="BN001306">
    <property type="protein sequence ID" value="CBF82829.1"/>
    <property type="molecule type" value="Genomic_DNA"/>
</dbReference>
<evidence type="ECO:0000256" key="2">
    <source>
        <dbReference type="SAM" id="MobiDB-lite"/>
    </source>
</evidence>
<dbReference type="VEuPathDB" id="FungiDB:AN3377"/>
<protein>
    <submittedName>
        <fullName evidence="4">Aspergillopepsin, putaitve (AFU_orthologue AFUA_7G01200)</fullName>
    </submittedName>
</protein>
<dbReference type="STRING" id="227321.Q5B7V3"/>
<dbReference type="PANTHER" id="PTHR37536:SF1">
    <property type="entry name" value="ASPERGILLOPEPSIN, PUTAITVE (AFU_ORTHOLOGUE AFUA_7G01200)"/>
    <property type="match status" value="1"/>
</dbReference>
<dbReference type="Gene3D" id="2.60.120.700">
    <property type="entry name" value="Peptidase G1"/>
    <property type="match status" value="1"/>
</dbReference>
<feature type="chain" id="PRO_5010259476" evidence="3">
    <location>
        <begin position="22"/>
        <end position="279"/>
    </location>
</feature>
<dbReference type="InterPro" id="IPR038656">
    <property type="entry name" value="Peptidase_G1_sf"/>
</dbReference>
<dbReference type="GeneID" id="2874269"/>
<reference evidence="5" key="1">
    <citation type="journal article" date="2005" name="Nature">
        <title>Sequencing of Aspergillus nidulans and comparative analysis with A. fumigatus and A. oryzae.</title>
        <authorList>
            <person name="Galagan J.E."/>
            <person name="Calvo S.E."/>
            <person name="Cuomo C."/>
            <person name="Ma L.J."/>
            <person name="Wortman J.R."/>
            <person name="Batzoglou S."/>
            <person name="Lee S.I."/>
            <person name="Basturkmen M."/>
            <person name="Spevak C.C."/>
            <person name="Clutterbuck J."/>
            <person name="Kapitonov V."/>
            <person name="Jurka J."/>
            <person name="Scazzocchio C."/>
            <person name="Farman M."/>
            <person name="Butler J."/>
            <person name="Purcell S."/>
            <person name="Harris S."/>
            <person name="Braus G.H."/>
            <person name="Draht O."/>
            <person name="Busch S."/>
            <person name="D'Enfert C."/>
            <person name="Bouchier C."/>
            <person name="Goldman G.H."/>
            <person name="Bell-Pedersen D."/>
            <person name="Griffiths-Jones S."/>
            <person name="Doonan J.H."/>
            <person name="Yu J."/>
            <person name="Vienken K."/>
            <person name="Pain A."/>
            <person name="Freitag M."/>
            <person name="Selker E.U."/>
            <person name="Archer D.B."/>
            <person name="Penalva M.A."/>
            <person name="Oakley B.R."/>
            <person name="Momany M."/>
            <person name="Tanaka T."/>
            <person name="Kumagai T."/>
            <person name="Asai K."/>
            <person name="Machida M."/>
            <person name="Nierman W.C."/>
            <person name="Denning D.W."/>
            <person name="Caddick M."/>
            <person name="Hynes M."/>
            <person name="Paoletti M."/>
            <person name="Fischer R."/>
            <person name="Miller B."/>
            <person name="Dyer P."/>
            <person name="Sachs M.S."/>
            <person name="Osmani S.A."/>
            <person name="Birren B.W."/>
        </authorList>
    </citation>
    <scope>NUCLEOTIDE SEQUENCE [LARGE SCALE GENOMIC DNA]</scope>
    <source>
        <strain evidence="5">FGSC A4 / ATCC 38163 / CBS 112.46 / NRRL 194 / M139</strain>
    </source>
</reference>
<reference evidence="5" key="2">
    <citation type="journal article" date="2009" name="Fungal Genet. Biol.">
        <title>The 2008 update of the Aspergillus nidulans genome annotation: a community effort.</title>
        <authorList>
            <person name="Wortman J.R."/>
            <person name="Gilsenan J.M."/>
            <person name="Joardar V."/>
            <person name="Deegan J."/>
            <person name="Clutterbuck J."/>
            <person name="Andersen M.R."/>
            <person name="Archer D."/>
            <person name="Bencina M."/>
            <person name="Braus G."/>
            <person name="Coutinho P."/>
            <person name="von Dohren H."/>
            <person name="Doonan J."/>
            <person name="Driessen A.J."/>
            <person name="Durek P."/>
            <person name="Espeso E."/>
            <person name="Fekete E."/>
            <person name="Flipphi M."/>
            <person name="Estrada C.G."/>
            <person name="Geysens S."/>
            <person name="Goldman G."/>
            <person name="de Groot P.W."/>
            <person name="Hansen K."/>
            <person name="Harris S.D."/>
            <person name="Heinekamp T."/>
            <person name="Helmstaedt K."/>
            <person name="Henrissat B."/>
            <person name="Hofmann G."/>
            <person name="Homan T."/>
            <person name="Horio T."/>
            <person name="Horiuchi H."/>
            <person name="James S."/>
            <person name="Jones M."/>
            <person name="Karaffa L."/>
            <person name="Karanyi Z."/>
            <person name="Kato M."/>
            <person name="Keller N."/>
            <person name="Kelly D.E."/>
            <person name="Kiel J.A."/>
            <person name="Kim J.M."/>
            <person name="van der Klei I.J."/>
            <person name="Klis F.M."/>
            <person name="Kovalchuk A."/>
            <person name="Krasevec N."/>
            <person name="Kubicek C.P."/>
            <person name="Liu B."/>
            <person name="Maccabe A."/>
            <person name="Meyer V."/>
            <person name="Mirabito P."/>
            <person name="Miskei M."/>
            <person name="Mos M."/>
            <person name="Mullins J."/>
            <person name="Nelson D.R."/>
            <person name="Nielsen J."/>
            <person name="Oakley B.R."/>
            <person name="Osmani S.A."/>
            <person name="Pakula T."/>
            <person name="Paszewski A."/>
            <person name="Paulsen I."/>
            <person name="Pilsyk S."/>
            <person name="Pocsi I."/>
            <person name="Punt P.J."/>
            <person name="Ram A.F."/>
            <person name="Ren Q."/>
            <person name="Robellet X."/>
            <person name="Robson G."/>
            <person name="Seiboth B."/>
            <person name="van Solingen P."/>
            <person name="Specht T."/>
            <person name="Sun J."/>
            <person name="Taheri-Talesh N."/>
            <person name="Takeshita N."/>
            <person name="Ussery D."/>
            <person name="vanKuyk P.A."/>
            <person name="Visser H."/>
            <person name="van de Vondervoort P.J."/>
            <person name="de Vries R.P."/>
            <person name="Walton J."/>
            <person name="Xiang X."/>
            <person name="Xiong Y."/>
            <person name="Zeng A.P."/>
            <person name="Brandt B.W."/>
            <person name="Cornell M.J."/>
            <person name="van den Hondel C.A."/>
            <person name="Visser J."/>
            <person name="Oliver S.G."/>
            <person name="Turner G."/>
        </authorList>
    </citation>
    <scope>GENOME REANNOTATION</scope>
    <source>
        <strain evidence="5">FGSC A4 / ATCC 38163 / CBS 112.46 / NRRL 194 / M139</strain>
    </source>
</reference>
<dbReference type="PANTHER" id="PTHR37536">
    <property type="entry name" value="PUTATIVE (AFU_ORTHOLOGUE AFUA_3G02970)-RELATED"/>
    <property type="match status" value="1"/>
</dbReference>
<organism evidence="4 5">
    <name type="scientific">Emericella nidulans (strain FGSC A4 / ATCC 38163 / CBS 112.46 / NRRL 194 / M139)</name>
    <name type="common">Aspergillus nidulans</name>
    <dbReference type="NCBI Taxonomy" id="227321"/>
    <lineage>
        <taxon>Eukaryota</taxon>
        <taxon>Fungi</taxon>
        <taxon>Dikarya</taxon>
        <taxon>Ascomycota</taxon>
        <taxon>Pezizomycotina</taxon>
        <taxon>Eurotiomycetes</taxon>
        <taxon>Eurotiomycetidae</taxon>
        <taxon>Eurotiales</taxon>
        <taxon>Aspergillaceae</taxon>
        <taxon>Aspergillus</taxon>
        <taxon>Aspergillus subgen. Nidulantes</taxon>
    </lineage>
</organism>
<dbReference type="PRINTS" id="PR00977">
    <property type="entry name" value="SCYTLDPTASE"/>
</dbReference>
<accession>Q5B7V3</accession>
<proteinExistence type="predicted"/>
<dbReference type="InParanoid" id="Q5B7V3"/>
<feature type="signal peptide" evidence="3">
    <location>
        <begin position="1"/>
        <end position="21"/>
    </location>
</feature>
<evidence type="ECO:0000256" key="1">
    <source>
        <dbReference type="PIRSR" id="PIRSR600250-50"/>
    </source>
</evidence>
<dbReference type="OMA" id="WIVEDFN"/>
<keyword evidence="3" id="KW-0732">Signal</keyword>
<sequence length="279" mass="29431">MKLSLTSSLLTTTTLLGSALSLPQTSNLVSRIQARSLNRQSHPLTRQDGGHSGSQTGFRMASTAAVAYSNNWAGVVREEAPPGGPYTAVSATFTVPKPTAAPNTAGLQAGSAWVGIDGDTYSGAILQTGVDFYIDNGRVYNDAWFEWFPDYAYDFNLAINTGDVIVAKVEALSPSNGVAIIENKNTGQTATQTISAPKADATLKGVNADWIVEDFQSGDKVVALADFEQVTFTGCEAKAQNGDSLGLDGSTIIELKQNNKVLTEVTVKGNNELTVASKM</sequence>
<dbReference type="RefSeq" id="XP_660981.1">
    <property type="nucleotide sequence ID" value="XM_655889.1"/>
</dbReference>
<dbReference type="GO" id="GO:0070007">
    <property type="term" value="F:glutamic-type endopeptidase activity"/>
    <property type="evidence" value="ECO:0007669"/>
    <property type="project" value="InterPro"/>
</dbReference>
<dbReference type="GO" id="GO:0004175">
    <property type="term" value="F:endopeptidase activity"/>
    <property type="evidence" value="ECO:0000318"/>
    <property type="project" value="GO_Central"/>
</dbReference>